<dbReference type="Proteomes" id="UP000055060">
    <property type="component" value="Unassembled WGS sequence"/>
</dbReference>
<keyword evidence="1" id="KW-1133">Transmembrane helix</keyword>
<sequence>MTKKDYLRSLFKSHLADLKSFDPAIEDFFVCPICLREFTIESIDNGEITDGHVWPTDLRKKSSIANNQTILLCRDCNNSAGSKGDAQMQIYERIKNGYKEGDFYGIRTVEIIEDPGKNPIRLRAHVSVNSNDEVTVTGNLDSKNRWIGSSLNDQIRFEELIRKSIETQQTSRVKINPPKEYKSNLVYAGWITSAYLMAFYTLGYRYIFNREFDFLREFITSSFKHNSQETLALPIRNDFYLSQIGANEFPDPLIRLKIPINRDEHVCINICFLGYEISLPILLDQKVFSGYWSMVKRQLQNQELPPSKEGEYPCVYDYLHCTKTIEHICIYDFLLGKPLPIAKI</sequence>
<evidence type="ECO:0008006" key="4">
    <source>
        <dbReference type="Google" id="ProtNLM"/>
    </source>
</evidence>
<dbReference type="EMBL" id="DF967972">
    <property type="protein sequence ID" value="GAP12725.1"/>
    <property type="molecule type" value="Genomic_DNA"/>
</dbReference>
<keyword evidence="1" id="KW-0472">Membrane</keyword>
<reference evidence="2" key="1">
    <citation type="submission" date="2015-07" db="EMBL/GenBank/DDBJ databases">
        <title>Draft Genome Sequences of Anaerolinea thermolimosa IMO-1, Bellilinea caldifistulae GOMI-1, Leptolinea tardivitalis YMTK-2, Levilinea saccharolytica KIBI-1,Longilinea arvoryzae KOME-1, Previously Described as Members of the Anaerolineaceae (Chloroflexi).</title>
        <authorList>
            <person name="Sekiguchi Y."/>
            <person name="Ohashi A."/>
            <person name="Matsuura N."/>
            <person name="Tourlousse M.D."/>
        </authorList>
    </citation>
    <scope>NUCLEOTIDE SEQUENCE [LARGE SCALE GENOMIC DNA]</scope>
    <source>
        <strain evidence="2">KOME-1</strain>
    </source>
</reference>
<evidence type="ECO:0000313" key="3">
    <source>
        <dbReference type="Proteomes" id="UP000055060"/>
    </source>
</evidence>
<keyword evidence="1" id="KW-0812">Transmembrane</keyword>
<proteinExistence type="predicted"/>
<dbReference type="RefSeq" id="WP_152031660.1">
    <property type="nucleotide sequence ID" value="NZ_DF967972.1"/>
</dbReference>
<organism evidence="2">
    <name type="scientific">Longilinea arvoryzae</name>
    <dbReference type="NCBI Taxonomy" id="360412"/>
    <lineage>
        <taxon>Bacteria</taxon>
        <taxon>Bacillati</taxon>
        <taxon>Chloroflexota</taxon>
        <taxon>Anaerolineae</taxon>
        <taxon>Anaerolineales</taxon>
        <taxon>Anaerolineaceae</taxon>
        <taxon>Longilinea</taxon>
    </lineage>
</organism>
<protein>
    <recommendedName>
        <fullName evidence="4">HNH endonuclease</fullName>
    </recommendedName>
</protein>
<gene>
    <name evidence="2" type="ORF">LARV_00461</name>
</gene>
<keyword evidence="3" id="KW-1185">Reference proteome</keyword>
<evidence type="ECO:0000256" key="1">
    <source>
        <dbReference type="SAM" id="Phobius"/>
    </source>
</evidence>
<feature type="transmembrane region" description="Helical" evidence="1">
    <location>
        <begin position="185"/>
        <end position="207"/>
    </location>
</feature>
<name>A0A0S7BG95_9CHLR</name>
<dbReference type="OrthoDB" id="791350at2"/>
<dbReference type="AlphaFoldDB" id="A0A0S7BG95"/>
<accession>A0A0S7BG95</accession>
<dbReference type="STRING" id="360412.LARV_00461"/>
<evidence type="ECO:0000313" key="2">
    <source>
        <dbReference type="EMBL" id="GAP12725.1"/>
    </source>
</evidence>